<dbReference type="PANTHER" id="PTHR32060">
    <property type="entry name" value="TAIL-SPECIFIC PROTEASE"/>
    <property type="match status" value="1"/>
</dbReference>
<feature type="region of interest" description="Disordered" evidence="6">
    <location>
        <begin position="1"/>
        <end position="43"/>
    </location>
</feature>
<keyword evidence="3 5" id="KW-0378">Hydrolase</keyword>
<dbReference type="NCBIfam" id="TIGR00225">
    <property type="entry name" value="prc"/>
    <property type="match status" value="1"/>
</dbReference>
<protein>
    <submittedName>
        <fullName evidence="9">S41 family peptidase</fullName>
    </submittedName>
</protein>
<evidence type="ECO:0000256" key="3">
    <source>
        <dbReference type="ARBA" id="ARBA00022801"/>
    </source>
</evidence>
<dbReference type="Proteomes" id="UP000824074">
    <property type="component" value="Unassembled WGS sequence"/>
</dbReference>
<dbReference type="Gene3D" id="3.90.226.10">
    <property type="entry name" value="2-enoyl-CoA Hydratase, Chain A, domain 1"/>
    <property type="match status" value="1"/>
</dbReference>
<evidence type="ECO:0000256" key="1">
    <source>
        <dbReference type="ARBA" id="ARBA00009179"/>
    </source>
</evidence>
<dbReference type="SMART" id="SM00245">
    <property type="entry name" value="TSPc"/>
    <property type="match status" value="1"/>
</dbReference>
<dbReference type="GO" id="GO:0008236">
    <property type="term" value="F:serine-type peptidase activity"/>
    <property type="evidence" value="ECO:0007669"/>
    <property type="project" value="UniProtKB-KW"/>
</dbReference>
<dbReference type="GO" id="GO:0006508">
    <property type="term" value="P:proteolysis"/>
    <property type="evidence" value="ECO:0007669"/>
    <property type="project" value="UniProtKB-KW"/>
</dbReference>
<feature type="domain" description="PDZ" evidence="8">
    <location>
        <begin position="175"/>
        <end position="255"/>
    </location>
</feature>
<feature type="compositionally biased region" description="Basic and acidic residues" evidence="6">
    <location>
        <begin position="1"/>
        <end position="15"/>
    </location>
</feature>
<evidence type="ECO:0000256" key="6">
    <source>
        <dbReference type="SAM" id="MobiDB-lite"/>
    </source>
</evidence>
<evidence type="ECO:0000313" key="10">
    <source>
        <dbReference type="Proteomes" id="UP000824074"/>
    </source>
</evidence>
<comment type="similarity">
    <text evidence="1 5">Belongs to the peptidase S41A family.</text>
</comment>
<dbReference type="CDD" id="cd06782">
    <property type="entry name" value="cpPDZ_CPP-like"/>
    <property type="match status" value="1"/>
</dbReference>
<dbReference type="GO" id="GO:0007165">
    <property type="term" value="P:signal transduction"/>
    <property type="evidence" value="ECO:0007669"/>
    <property type="project" value="TreeGrafter"/>
</dbReference>
<dbReference type="SMART" id="SM00228">
    <property type="entry name" value="PDZ"/>
    <property type="match status" value="1"/>
</dbReference>
<dbReference type="EMBL" id="DVMT01000039">
    <property type="protein sequence ID" value="HIU40431.1"/>
    <property type="molecule type" value="Genomic_DNA"/>
</dbReference>
<dbReference type="GO" id="GO:0004175">
    <property type="term" value="F:endopeptidase activity"/>
    <property type="evidence" value="ECO:0007669"/>
    <property type="project" value="TreeGrafter"/>
</dbReference>
<dbReference type="InterPro" id="IPR036034">
    <property type="entry name" value="PDZ_sf"/>
</dbReference>
<evidence type="ECO:0000256" key="5">
    <source>
        <dbReference type="RuleBase" id="RU004404"/>
    </source>
</evidence>
<evidence type="ECO:0000256" key="4">
    <source>
        <dbReference type="ARBA" id="ARBA00022825"/>
    </source>
</evidence>
<dbReference type="CDD" id="cd07560">
    <property type="entry name" value="Peptidase_S41_CPP"/>
    <property type="match status" value="1"/>
</dbReference>
<reference evidence="9" key="1">
    <citation type="submission" date="2020-10" db="EMBL/GenBank/DDBJ databases">
        <authorList>
            <person name="Gilroy R."/>
        </authorList>
    </citation>
    <scope>NUCLEOTIDE SEQUENCE</scope>
    <source>
        <strain evidence="9">CHK193-30670</strain>
    </source>
</reference>
<dbReference type="GO" id="GO:0030288">
    <property type="term" value="C:outer membrane-bounded periplasmic space"/>
    <property type="evidence" value="ECO:0007669"/>
    <property type="project" value="TreeGrafter"/>
</dbReference>
<dbReference type="FunFam" id="3.30.750.44:FF:000001">
    <property type="entry name" value="S41 family peptidase"/>
    <property type="match status" value="1"/>
</dbReference>
<dbReference type="InterPro" id="IPR041489">
    <property type="entry name" value="PDZ_6"/>
</dbReference>
<dbReference type="PANTHER" id="PTHR32060:SF29">
    <property type="entry name" value="CARBOXY-TERMINAL PROCESSING PROTEASE CTPB"/>
    <property type="match status" value="1"/>
</dbReference>
<organism evidence="9 10">
    <name type="scientific">Candidatus Aphodocola excrementigallinarum</name>
    <dbReference type="NCBI Taxonomy" id="2840670"/>
    <lineage>
        <taxon>Bacteria</taxon>
        <taxon>Bacillati</taxon>
        <taxon>Bacillota</taxon>
        <taxon>Bacilli</taxon>
        <taxon>Candidatus Aphodocola</taxon>
    </lineage>
</organism>
<dbReference type="Pfam" id="PF03572">
    <property type="entry name" value="Peptidase_S41"/>
    <property type="match status" value="1"/>
</dbReference>
<dbReference type="InterPro" id="IPR001478">
    <property type="entry name" value="PDZ"/>
</dbReference>
<dbReference type="InterPro" id="IPR055210">
    <property type="entry name" value="CtpA/B_N"/>
</dbReference>
<evidence type="ECO:0000259" key="8">
    <source>
        <dbReference type="PROSITE" id="PS50106"/>
    </source>
</evidence>
<dbReference type="InterPro" id="IPR005151">
    <property type="entry name" value="Tail-specific_protease"/>
</dbReference>
<evidence type="ECO:0000256" key="7">
    <source>
        <dbReference type="SAM" id="Phobius"/>
    </source>
</evidence>
<sequence>MKHVNKNENKDDINKKIKKDNKTRKESDENIKENKKQKISNVKTLKEEKKSNIKEDFDLKKIKKKHKINDFLNKKTDFKVYELILFAVLISIVSIFLTVVVYHDITTNNKSDFLSSKSSDDANLAEFEEVYELINDSYYKKVNKKTLVEGAINGMLESLDDPHTSYFNKSETENFNELMNGSYEGIGAEISLDNDGNIIVFSVFKDSPAYEAGLKFNDIIEEVNGTSTDGMTTTQVVALIKDNNKKTASIKIKRDRTEMTFEVEKKVVVIDSVESKTYDVSGKKIGYVLVNNFANNTYEQFKENIEELEAQNIKGLVIDVRGNSGGYLHSVTDMLDMFLPKDTIIYQIADRKTTYKYTATTNESRNYPIAVLVNESSASASEILAIGLKEAYGADVVGTTTYGKGTVQTTKNLSSGAMIKYTIQKWLSPDGNWINDVGVKPTVGVELSEEYLNNPVQENDNQLRKALEVVANK</sequence>
<name>A0A9D1IPM8_9FIRM</name>
<dbReference type="SUPFAM" id="SSF52096">
    <property type="entry name" value="ClpP/crotonase"/>
    <property type="match status" value="1"/>
</dbReference>
<keyword evidence="2 5" id="KW-0645">Protease</keyword>
<keyword evidence="7" id="KW-0812">Transmembrane</keyword>
<evidence type="ECO:0000313" key="9">
    <source>
        <dbReference type="EMBL" id="HIU40431.1"/>
    </source>
</evidence>
<dbReference type="InterPro" id="IPR029045">
    <property type="entry name" value="ClpP/crotonase-like_dom_sf"/>
</dbReference>
<dbReference type="PROSITE" id="PS50106">
    <property type="entry name" value="PDZ"/>
    <property type="match status" value="1"/>
</dbReference>
<keyword evidence="4 5" id="KW-0720">Serine protease</keyword>
<dbReference type="AlphaFoldDB" id="A0A9D1IPM8"/>
<comment type="caution">
    <text evidence="9">The sequence shown here is derived from an EMBL/GenBank/DDBJ whole genome shotgun (WGS) entry which is preliminary data.</text>
</comment>
<feature type="transmembrane region" description="Helical" evidence="7">
    <location>
        <begin position="83"/>
        <end position="102"/>
    </location>
</feature>
<reference evidence="9" key="2">
    <citation type="journal article" date="2021" name="PeerJ">
        <title>Extensive microbial diversity within the chicken gut microbiome revealed by metagenomics and culture.</title>
        <authorList>
            <person name="Gilroy R."/>
            <person name="Ravi A."/>
            <person name="Getino M."/>
            <person name="Pursley I."/>
            <person name="Horton D.L."/>
            <person name="Alikhan N.F."/>
            <person name="Baker D."/>
            <person name="Gharbi K."/>
            <person name="Hall N."/>
            <person name="Watson M."/>
            <person name="Adriaenssens E.M."/>
            <person name="Foster-Nyarko E."/>
            <person name="Jarju S."/>
            <person name="Secka A."/>
            <person name="Antonio M."/>
            <person name="Oren A."/>
            <person name="Chaudhuri R.R."/>
            <person name="La Ragione R."/>
            <person name="Hildebrand F."/>
            <person name="Pallen M.J."/>
        </authorList>
    </citation>
    <scope>NUCLEOTIDE SEQUENCE</scope>
    <source>
        <strain evidence="9">CHK193-30670</strain>
    </source>
</reference>
<keyword evidence="7" id="KW-1133">Transmembrane helix</keyword>
<dbReference type="Gene3D" id="2.30.42.10">
    <property type="match status" value="1"/>
</dbReference>
<gene>
    <name evidence="9" type="ORF">IAB68_03945</name>
</gene>
<dbReference type="Gene3D" id="3.30.750.44">
    <property type="match status" value="1"/>
</dbReference>
<dbReference type="Pfam" id="PF17820">
    <property type="entry name" value="PDZ_6"/>
    <property type="match status" value="1"/>
</dbReference>
<dbReference type="SUPFAM" id="SSF50156">
    <property type="entry name" value="PDZ domain-like"/>
    <property type="match status" value="1"/>
</dbReference>
<dbReference type="Pfam" id="PF22694">
    <property type="entry name" value="CtpB_N-like"/>
    <property type="match status" value="1"/>
</dbReference>
<accession>A0A9D1IPM8</accession>
<evidence type="ECO:0000256" key="2">
    <source>
        <dbReference type="ARBA" id="ARBA00022670"/>
    </source>
</evidence>
<dbReference type="InterPro" id="IPR004447">
    <property type="entry name" value="Peptidase_S41A"/>
</dbReference>
<keyword evidence="7" id="KW-0472">Membrane</keyword>
<proteinExistence type="inferred from homology"/>
<feature type="compositionally biased region" description="Basic and acidic residues" evidence="6">
    <location>
        <begin position="23"/>
        <end position="36"/>
    </location>
</feature>